<proteinExistence type="predicted"/>
<dbReference type="Gene3D" id="3.20.20.210">
    <property type="match status" value="1"/>
</dbReference>
<evidence type="ECO:0000313" key="2">
    <source>
        <dbReference type="EMBL" id="MST81893.1"/>
    </source>
</evidence>
<dbReference type="EMBL" id="VUMV01000003">
    <property type="protein sequence ID" value="MST81893.1"/>
    <property type="molecule type" value="Genomic_DNA"/>
</dbReference>
<dbReference type="InterPro" id="IPR052024">
    <property type="entry name" value="Methanogen_methyltrans"/>
</dbReference>
<evidence type="ECO:0000259" key="1">
    <source>
        <dbReference type="Pfam" id="PF01208"/>
    </source>
</evidence>
<feature type="domain" description="Uroporphyrinogen decarboxylase (URO-D)" evidence="1">
    <location>
        <begin position="175"/>
        <end position="347"/>
    </location>
</feature>
<dbReference type="Pfam" id="PF01208">
    <property type="entry name" value="URO-D"/>
    <property type="match status" value="1"/>
</dbReference>
<dbReference type="Proteomes" id="UP000466864">
    <property type="component" value="Unassembled WGS sequence"/>
</dbReference>
<dbReference type="InterPro" id="IPR000257">
    <property type="entry name" value="Uroporphyrinogen_deCOase"/>
</dbReference>
<dbReference type="GO" id="GO:0004853">
    <property type="term" value="F:uroporphyrinogen decarboxylase activity"/>
    <property type="evidence" value="ECO:0007669"/>
    <property type="project" value="InterPro"/>
</dbReference>
<keyword evidence="3" id="KW-1185">Reference proteome</keyword>
<dbReference type="PANTHER" id="PTHR47099">
    <property type="entry name" value="METHYLCOBAMIDE:COM METHYLTRANSFERASE MTBA"/>
    <property type="match status" value="1"/>
</dbReference>
<dbReference type="GO" id="GO:0006779">
    <property type="term" value="P:porphyrin-containing compound biosynthetic process"/>
    <property type="evidence" value="ECO:0007669"/>
    <property type="project" value="InterPro"/>
</dbReference>
<comment type="caution">
    <text evidence="2">The sequence shown here is derived from an EMBL/GenBank/DDBJ whole genome shotgun (WGS) entry which is preliminary data.</text>
</comment>
<dbReference type="InterPro" id="IPR038071">
    <property type="entry name" value="UROD/MetE-like_sf"/>
</dbReference>
<organism evidence="2 3">
    <name type="scientific">Bilifractor porci</name>
    <dbReference type="NCBI Taxonomy" id="2606636"/>
    <lineage>
        <taxon>Bacteria</taxon>
        <taxon>Bacillati</taxon>
        <taxon>Bacillota</taxon>
        <taxon>Clostridia</taxon>
        <taxon>Lachnospirales</taxon>
        <taxon>Lachnospiraceae</taxon>
        <taxon>Bilifractor</taxon>
    </lineage>
</organism>
<gene>
    <name evidence="2" type="ORF">FYJ60_06145</name>
</gene>
<sequence length="393" mass="44574">MQAIKKKKMIIPDYNPSEQETVGTYRVYPAFQAMFKAFGFPVSDTEPRFNRPITPKENMKLLFLGQTPFWIPEDSPMMVTADTLGFFPRQTPDNFATRLVLDGGEEPCVFPGLTQKSAWFDLNWQFVPAAGGATVAPGAPKVPDMAEWERYVSIPNLDDMDWDGMEAMNKQYFSDGKFNILNVLNGPWERLMSLMNVSEAAMALIDADQYDGIHRFFDAYCIFFDDYITRVAGRCSIDGVLMHDDWGHQNSAFFSPATAKEMLLPYLKRIVASCHKNGLIYEQHSCGRNEAFIEMYAEAGVDLYCPQNINDFDYMLEKCKDSQLVLACPTPMLPPDASPEQVYAAAQAWFDHYGKYRVMAGAMFPNSLFYAALYEISRKAYAEQACASRSKEQ</sequence>
<dbReference type="AlphaFoldDB" id="A0A7X2TPD0"/>
<accession>A0A7X2TPD0</accession>
<evidence type="ECO:0000313" key="3">
    <source>
        <dbReference type="Proteomes" id="UP000466864"/>
    </source>
</evidence>
<reference evidence="2 3" key="1">
    <citation type="submission" date="2019-08" db="EMBL/GenBank/DDBJ databases">
        <title>In-depth cultivation of the pig gut microbiome towards novel bacterial diversity and tailored functional studies.</title>
        <authorList>
            <person name="Wylensek D."/>
            <person name="Hitch T.C.A."/>
            <person name="Clavel T."/>
        </authorList>
    </citation>
    <scope>NUCLEOTIDE SEQUENCE [LARGE SCALE GENOMIC DNA]</scope>
    <source>
        <strain evidence="2 3">Oil+RF-744-WCA-WT-13</strain>
    </source>
</reference>
<name>A0A7X2TPD0_9FIRM</name>
<dbReference type="PANTHER" id="PTHR47099:SF1">
    <property type="entry name" value="METHYLCOBAMIDE:COM METHYLTRANSFERASE MTBA"/>
    <property type="match status" value="1"/>
</dbReference>
<dbReference type="SUPFAM" id="SSF51726">
    <property type="entry name" value="UROD/MetE-like"/>
    <property type="match status" value="1"/>
</dbReference>
<protein>
    <recommendedName>
        <fullName evidence="1">Uroporphyrinogen decarboxylase (URO-D) domain-containing protein</fullName>
    </recommendedName>
</protein>